<sequence length="124" mass="14268">MVSENCRNHTRLKLLYATTEKFLTDHLKKSTARWIPKTLSLFERELRIGYSEELLQHFRESKENFLVRNITGVGCGFTTMIRNPWNKAGSGNKQILKGQSDQEGNGDPERIWPTSIGMQRKAAD</sequence>
<feature type="compositionally biased region" description="Polar residues" evidence="1">
    <location>
        <begin position="89"/>
        <end position="103"/>
    </location>
</feature>
<evidence type="ECO:0000313" key="3">
    <source>
        <dbReference type="WBParaSite" id="TMUE_1000002535.1"/>
    </source>
</evidence>
<dbReference type="WBParaSite" id="TMUE_1000002535.1">
    <property type="protein sequence ID" value="TMUE_1000002535.1"/>
    <property type="gene ID" value="WBGene00294932"/>
</dbReference>
<dbReference type="Proteomes" id="UP000046395">
    <property type="component" value="Unassembled WGS sequence"/>
</dbReference>
<organism evidence="2 3">
    <name type="scientific">Trichuris muris</name>
    <name type="common">Mouse whipworm</name>
    <dbReference type="NCBI Taxonomy" id="70415"/>
    <lineage>
        <taxon>Eukaryota</taxon>
        <taxon>Metazoa</taxon>
        <taxon>Ecdysozoa</taxon>
        <taxon>Nematoda</taxon>
        <taxon>Enoplea</taxon>
        <taxon>Dorylaimia</taxon>
        <taxon>Trichinellida</taxon>
        <taxon>Trichuridae</taxon>
        <taxon>Trichuris</taxon>
    </lineage>
</organism>
<proteinExistence type="predicted"/>
<dbReference type="AlphaFoldDB" id="A0A5S6Q5N3"/>
<keyword evidence="2" id="KW-1185">Reference proteome</keyword>
<protein>
    <submittedName>
        <fullName evidence="3">Uncharacterized protein</fullName>
    </submittedName>
</protein>
<name>A0A5S6Q5N3_TRIMR</name>
<evidence type="ECO:0000256" key="1">
    <source>
        <dbReference type="SAM" id="MobiDB-lite"/>
    </source>
</evidence>
<evidence type="ECO:0000313" key="2">
    <source>
        <dbReference type="Proteomes" id="UP000046395"/>
    </source>
</evidence>
<reference evidence="3" key="1">
    <citation type="submission" date="2019-12" db="UniProtKB">
        <authorList>
            <consortium name="WormBaseParasite"/>
        </authorList>
    </citation>
    <scope>IDENTIFICATION</scope>
</reference>
<accession>A0A5S6Q5N3</accession>
<feature type="region of interest" description="Disordered" evidence="1">
    <location>
        <begin position="88"/>
        <end position="124"/>
    </location>
</feature>